<evidence type="ECO:0000313" key="2">
    <source>
        <dbReference type="EMBL" id="MDC7675851.1"/>
    </source>
</evidence>
<dbReference type="Proteomes" id="UP001218579">
    <property type="component" value="Unassembled WGS sequence"/>
</dbReference>
<organism evidence="2 3">
    <name type="scientific">Asticcacaulis machinosus</name>
    <dbReference type="NCBI Taxonomy" id="2984211"/>
    <lineage>
        <taxon>Bacteria</taxon>
        <taxon>Pseudomonadati</taxon>
        <taxon>Pseudomonadota</taxon>
        <taxon>Alphaproteobacteria</taxon>
        <taxon>Caulobacterales</taxon>
        <taxon>Caulobacteraceae</taxon>
        <taxon>Asticcacaulis</taxon>
    </lineage>
</organism>
<reference evidence="2 3" key="1">
    <citation type="submission" date="2023-01" db="EMBL/GenBank/DDBJ databases">
        <title>Novel species of the genus Asticcacaulis isolated from rivers.</title>
        <authorList>
            <person name="Lu H."/>
        </authorList>
    </citation>
    <scope>NUCLEOTIDE SEQUENCE [LARGE SCALE GENOMIC DNA]</scope>
    <source>
        <strain evidence="2 3">LKC15W</strain>
    </source>
</reference>
<keyword evidence="1" id="KW-0472">Membrane</keyword>
<keyword evidence="1" id="KW-0812">Transmembrane</keyword>
<evidence type="ECO:0000256" key="1">
    <source>
        <dbReference type="SAM" id="Phobius"/>
    </source>
</evidence>
<evidence type="ECO:0000313" key="3">
    <source>
        <dbReference type="Proteomes" id="UP001218579"/>
    </source>
</evidence>
<accession>A0ABT5HI84</accession>
<protein>
    <submittedName>
        <fullName evidence="2">Uncharacterized protein</fullName>
    </submittedName>
</protein>
<comment type="caution">
    <text evidence="2">The sequence shown here is derived from an EMBL/GenBank/DDBJ whole genome shotgun (WGS) entry which is preliminary data.</text>
</comment>
<proteinExistence type="predicted"/>
<dbReference type="EMBL" id="JAQQKV010000001">
    <property type="protein sequence ID" value="MDC7675851.1"/>
    <property type="molecule type" value="Genomic_DNA"/>
</dbReference>
<name>A0ABT5HI84_9CAUL</name>
<gene>
    <name evidence="2" type="ORF">PQU98_06910</name>
</gene>
<feature type="transmembrane region" description="Helical" evidence="1">
    <location>
        <begin position="29"/>
        <end position="48"/>
    </location>
</feature>
<keyword evidence="3" id="KW-1185">Reference proteome</keyword>
<dbReference type="RefSeq" id="WP_272744169.1">
    <property type="nucleotide sequence ID" value="NZ_JAQQKV010000001.1"/>
</dbReference>
<sequence>MSRLTHIAFMTLLGLGALGALAIMVVFASALAVLAVIGLGAATLVALFTRKPLRVSVRCKPDQAAKGVFEAKKEGNTWVAYK</sequence>
<keyword evidence="1" id="KW-1133">Transmembrane helix</keyword>